<proteinExistence type="predicted"/>
<feature type="signal peptide" evidence="1">
    <location>
        <begin position="1"/>
        <end position="18"/>
    </location>
</feature>
<evidence type="ECO:0000313" key="3">
    <source>
        <dbReference type="Proteomes" id="UP001196565"/>
    </source>
</evidence>
<sequence>MHRIALLSILLIPGTALAEIACPATITTPVIDAAGWIVEPHPSPTGFPFRGPDAPGRRTFEGVIIVDGGPGDLRAEAPGSLVPDESTMREGRLRQRWDLSDGSPRGFLIVCRYRGTATVLAQVLPSSTRECVQLLPGRNATRALSASCH</sequence>
<protein>
    <submittedName>
        <fullName evidence="2">Uncharacterized protein</fullName>
    </submittedName>
</protein>
<comment type="caution">
    <text evidence="2">The sequence shown here is derived from an EMBL/GenBank/DDBJ whole genome shotgun (WGS) entry which is preliminary data.</text>
</comment>
<keyword evidence="1" id="KW-0732">Signal</keyword>
<name>A0ABS7AIP3_9PROT</name>
<dbReference type="RefSeq" id="WP_219765728.1">
    <property type="nucleotide sequence ID" value="NZ_JAHYBZ010000010.1"/>
</dbReference>
<dbReference type="NCBIfam" id="NF042415">
    <property type="entry name" value="STY0301_fam"/>
    <property type="match status" value="1"/>
</dbReference>
<feature type="chain" id="PRO_5045718595" evidence="1">
    <location>
        <begin position="19"/>
        <end position="149"/>
    </location>
</feature>
<accession>A0ABS7AIP3</accession>
<evidence type="ECO:0000313" key="2">
    <source>
        <dbReference type="EMBL" id="MBW6401165.1"/>
    </source>
</evidence>
<dbReference type="InterPro" id="IPR049973">
    <property type="entry name" value="STY0301-like"/>
</dbReference>
<gene>
    <name evidence="2" type="ORF">KPL78_25125</name>
</gene>
<dbReference type="EMBL" id="JAHYBZ010000010">
    <property type="protein sequence ID" value="MBW6401165.1"/>
    <property type="molecule type" value="Genomic_DNA"/>
</dbReference>
<organism evidence="2 3">
    <name type="scientific">Roseomonas alba</name>
    <dbReference type="NCBI Taxonomy" id="2846776"/>
    <lineage>
        <taxon>Bacteria</taxon>
        <taxon>Pseudomonadati</taxon>
        <taxon>Pseudomonadota</taxon>
        <taxon>Alphaproteobacteria</taxon>
        <taxon>Acetobacterales</taxon>
        <taxon>Roseomonadaceae</taxon>
        <taxon>Roseomonas</taxon>
    </lineage>
</organism>
<dbReference type="Proteomes" id="UP001196565">
    <property type="component" value="Unassembled WGS sequence"/>
</dbReference>
<evidence type="ECO:0000256" key="1">
    <source>
        <dbReference type="SAM" id="SignalP"/>
    </source>
</evidence>
<reference evidence="2 3" key="1">
    <citation type="submission" date="2021-07" db="EMBL/GenBank/DDBJ databases">
        <authorList>
            <person name="So Y."/>
        </authorList>
    </citation>
    <scope>NUCLEOTIDE SEQUENCE [LARGE SCALE GENOMIC DNA]</scope>
    <source>
        <strain evidence="2 3">HJA6</strain>
    </source>
</reference>
<keyword evidence="3" id="KW-1185">Reference proteome</keyword>